<dbReference type="EMBL" id="JAPUFD010000003">
    <property type="protein sequence ID" value="MDI1486462.1"/>
    <property type="molecule type" value="Genomic_DNA"/>
</dbReference>
<keyword evidence="5" id="KW-0449">Lipoprotein</keyword>
<gene>
    <name evidence="7" type="primary">GAS4</name>
    <name evidence="7" type="ORF">OHK93_005691</name>
</gene>
<protein>
    <recommendedName>
        <fullName evidence="5">1,3-beta-glucanosyltransferase</fullName>
        <ecNumber evidence="5">2.4.1.-</ecNumber>
    </recommendedName>
</protein>
<dbReference type="Pfam" id="PF03198">
    <property type="entry name" value="Glyco_hydro_72"/>
    <property type="match status" value="1"/>
</dbReference>
<evidence type="ECO:0000256" key="1">
    <source>
        <dbReference type="ARBA" id="ARBA00004609"/>
    </source>
</evidence>
<evidence type="ECO:0000313" key="7">
    <source>
        <dbReference type="EMBL" id="MDI1486462.1"/>
    </source>
</evidence>
<dbReference type="AlphaFoldDB" id="A0AA43QH74"/>
<evidence type="ECO:0000256" key="4">
    <source>
        <dbReference type="ARBA" id="ARBA00023180"/>
    </source>
</evidence>
<dbReference type="InterPro" id="IPR017853">
    <property type="entry name" value="GH"/>
</dbReference>
<dbReference type="GO" id="GO:0098552">
    <property type="term" value="C:side of membrane"/>
    <property type="evidence" value="ECO:0007669"/>
    <property type="project" value="UniProtKB-KW"/>
</dbReference>
<dbReference type="SUPFAM" id="SSF51445">
    <property type="entry name" value="(Trans)glycosidases"/>
    <property type="match status" value="1"/>
</dbReference>
<keyword evidence="5" id="KW-0472">Membrane</keyword>
<dbReference type="Proteomes" id="UP001161017">
    <property type="component" value="Unassembled WGS sequence"/>
</dbReference>
<name>A0AA43QH74_9LECA</name>
<reference evidence="7" key="1">
    <citation type="journal article" date="2023" name="Genome Biol. Evol.">
        <title>First Whole Genome Sequence and Flow Cytometry Genome Size Data for the Lichen-Forming Fungus Ramalina farinacea (Ascomycota).</title>
        <authorList>
            <person name="Llewellyn T."/>
            <person name="Mian S."/>
            <person name="Hill R."/>
            <person name="Leitch I.J."/>
            <person name="Gaya E."/>
        </authorList>
    </citation>
    <scope>NUCLEOTIDE SEQUENCE</scope>
    <source>
        <strain evidence="7">LIQ254RAFAR</strain>
    </source>
</reference>
<comment type="caution">
    <text evidence="7">The sequence shown here is derived from an EMBL/GenBank/DDBJ whole genome shotgun (WGS) entry which is preliminary data.</text>
</comment>
<keyword evidence="5" id="KW-0336">GPI-anchor</keyword>
<evidence type="ECO:0000256" key="3">
    <source>
        <dbReference type="ARBA" id="ARBA00022729"/>
    </source>
</evidence>
<evidence type="ECO:0000256" key="2">
    <source>
        <dbReference type="ARBA" id="ARBA00007528"/>
    </source>
</evidence>
<evidence type="ECO:0000313" key="8">
    <source>
        <dbReference type="Proteomes" id="UP001161017"/>
    </source>
</evidence>
<keyword evidence="5" id="KW-0808">Transferase</keyword>
<dbReference type="GO" id="GO:0071970">
    <property type="term" value="P:fungal-type cell wall (1-&gt;3)-beta-D-glucan biosynthetic process"/>
    <property type="evidence" value="ECO:0007669"/>
    <property type="project" value="TreeGrafter"/>
</dbReference>
<dbReference type="GO" id="GO:0005886">
    <property type="term" value="C:plasma membrane"/>
    <property type="evidence" value="ECO:0007669"/>
    <property type="project" value="UniProtKB-SubCell"/>
</dbReference>
<evidence type="ECO:0000256" key="6">
    <source>
        <dbReference type="SAM" id="MobiDB-lite"/>
    </source>
</evidence>
<dbReference type="InterPro" id="IPR004886">
    <property type="entry name" value="Glucanosyltransferase"/>
</dbReference>
<comment type="similarity">
    <text evidence="2 5">Belongs to the glycosyl hydrolase 72 family.</text>
</comment>
<proteinExistence type="inferred from homology"/>
<feature type="compositionally biased region" description="Low complexity" evidence="6">
    <location>
        <begin position="430"/>
        <end position="452"/>
    </location>
</feature>
<evidence type="ECO:0000256" key="5">
    <source>
        <dbReference type="RuleBase" id="RU361209"/>
    </source>
</evidence>
<dbReference type="PANTHER" id="PTHR31468:SF4">
    <property type="entry name" value="1,3-BETA-GLUCANOSYLTRANSFERASE GAS3-RELATED"/>
    <property type="match status" value="1"/>
</dbReference>
<feature type="chain" id="PRO_5041490319" description="1,3-beta-glucanosyltransferase" evidence="5">
    <location>
        <begin position="22"/>
        <end position="478"/>
    </location>
</feature>
<dbReference type="EC" id="2.4.1.-" evidence="5"/>
<feature type="region of interest" description="Disordered" evidence="6">
    <location>
        <begin position="426"/>
        <end position="453"/>
    </location>
</feature>
<sequence length="478" mass="51228">MFNWSTAALVATCACISLVSAVQNVKVQGADFVNNVTSNRLQIIGVAYQPGGSDAFGKGSDPLSNGTLCLRDAALMQSLGVNTIRVYNLDPTLNHDDCVSIFNAVGIYMLLDVNSPLPDQSLNPGDLDGSYSSTYLNHIFSVVEAFHNYPNLLGFFSGNEVMNDVGDGGPVPPYIRAVTRDLTNYIAKHSPRLIPVGYSAADVKEILTDSWAYLSCAIDGKMDPSRIAFFGLNSYSWCGPTSDTANYVASSYDQLVDEFGKTSIPVFFSEYGCNKVEPRVFDEVPVLYGNMTDVMSGGLVYEYYEETSNNYGLVWLYDNGTAQIRVDYDNLQSQYNKLDIKALESGNSSATMIQPPSCSKSLIQSSTFNNSFVIPDVPSGGQELINNGIKDPMNGKLVSVTQTQVALPVYGSNGGLLKDLAIKPLADDQSNTPDGGSTSGTTTSSGSNPSGTKKSEAVQLAATAYLLAGILVSCIFNL</sequence>
<keyword evidence="3 5" id="KW-0732">Signal</keyword>
<accession>A0AA43QH74</accession>
<dbReference type="GO" id="GO:0042124">
    <property type="term" value="F:1,3-beta-glucanosyltransferase activity"/>
    <property type="evidence" value="ECO:0007669"/>
    <property type="project" value="TreeGrafter"/>
</dbReference>
<organism evidence="7 8">
    <name type="scientific">Ramalina farinacea</name>
    <dbReference type="NCBI Taxonomy" id="258253"/>
    <lineage>
        <taxon>Eukaryota</taxon>
        <taxon>Fungi</taxon>
        <taxon>Dikarya</taxon>
        <taxon>Ascomycota</taxon>
        <taxon>Pezizomycotina</taxon>
        <taxon>Lecanoromycetes</taxon>
        <taxon>OSLEUM clade</taxon>
        <taxon>Lecanoromycetidae</taxon>
        <taxon>Lecanorales</taxon>
        <taxon>Lecanorineae</taxon>
        <taxon>Ramalinaceae</taxon>
        <taxon>Ramalina</taxon>
    </lineage>
</organism>
<dbReference type="PANTHER" id="PTHR31468">
    <property type="entry name" value="1,3-BETA-GLUCANOSYLTRANSFERASE GAS1"/>
    <property type="match status" value="1"/>
</dbReference>
<feature type="signal peptide" evidence="5">
    <location>
        <begin position="1"/>
        <end position="21"/>
    </location>
</feature>
<keyword evidence="8" id="KW-1185">Reference proteome</keyword>
<comment type="function">
    <text evidence="5">Splits internally a 1,3-beta-glucan molecule and transfers the newly generated reducing end (the donor) to the non-reducing end of another 1,3-beta-glucan molecule (the acceptor) forming a 1,3-beta linkage, resulting in the elongation of 1,3-beta-glucan chains in the cell wall.</text>
</comment>
<keyword evidence="4" id="KW-0325">Glycoprotein</keyword>
<dbReference type="Gene3D" id="3.20.20.80">
    <property type="entry name" value="Glycosidases"/>
    <property type="match status" value="1"/>
</dbReference>
<dbReference type="GO" id="GO:0031505">
    <property type="term" value="P:fungal-type cell wall organization"/>
    <property type="evidence" value="ECO:0007669"/>
    <property type="project" value="TreeGrafter"/>
</dbReference>
<comment type="subcellular location">
    <subcellularLocation>
        <location evidence="1 5">Cell membrane</location>
        <topology evidence="1 5">Lipid-anchor</topology>
        <topology evidence="1 5">GPI-anchor</topology>
    </subcellularLocation>
</comment>